<evidence type="ECO:0000259" key="2">
    <source>
        <dbReference type="Pfam" id="PF12307"/>
    </source>
</evidence>
<name>A0A9W4FDT8_9MYCO</name>
<feature type="region of interest" description="Disordered" evidence="1">
    <location>
        <begin position="378"/>
        <end position="403"/>
    </location>
</feature>
<dbReference type="AlphaFoldDB" id="A0A9W4FDT8"/>
<dbReference type="RefSeq" id="WP_232076076.1">
    <property type="nucleotide sequence ID" value="NZ_AP022601.1"/>
</dbReference>
<dbReference type="KEGG" id="mgau:MGALJ_09990"/>
<feature type="domain" description="DUF3631" evidence="2">
    <location>
        <begin position="189"/>
        <end position="371"/>
    </location>
</feature>
<sequence>MSTDRSDELAEWYAEEDPDRGVEVLDAVETFLARFVAYPSAHALVAHVLWIVHCWFMDAWESTPRIAFLSPEPGSGKSRALEVTEPLVPRPVHAVNTTPAYLFRKVSDEAGRPTILYDEIDTVFGPRAKDNEDIRGMLNAGHRKGATAGRCVMRGKVVETEELPAYCAVALAGLDDLPDTIMTRSVIVRMRRRSPDEHIEPWRLRVNGGEAEKLRNWLAGWAAAATERLTGDFWPDMPTEVADRDADVWEALLAVANLAGGDWPQRARVAAVALVAASRQRTPSLGLLLLRDIRTAFTAAGQEGLTTEQLLSDLNRMDESPWSTIRRGESLDSRGLSQRLNKYGIGSKQHVGERGVRGYTQAQFEDAWKRYLPSPMGPDISATSATPTTDSATGADVADASGDTRELNYVGDNLDNRVNQPHRVERDTLPLLDVPKSHGVTAVTDSKGPPVECSSCGREIPDHMHAARERRVCGRCIAVATAKAQI</sequence>
<accession>A0A9W4FDT8</accession>
<evidence type="ECO:0000256" key="1">
    <source>
        <dbReference type="SAM" id="MobiDB-lite"/>
    </source>
</evidence>
<evidence type="ECO:0000313" key="3">
    <source>
        <dbReference type="EMBL" id="BBY91330.1"/>
    </source>
</evidence>
<gene>
    <name evidence="3" type="ORF">MGALJ_09990</name>
</gene>
<protein>
    <recommendedName>
        <fullName evidence="2">DUF3631 domain-containing protein</fullName>
    </recommendedName>
</protein>
<feature type="compositionally biased region" description="Low complexity" evidence="1">
    <location>
        <begin position="379"/>
        <end position="396"/>
    </location>
</feature>
<dbReference type="InterPro" id="IPR022081">
    <property type="entry name" value="DUF3631"/>
</dbReference>
<evidence type="ECO:0000313" key="4">
    <source>
        <dbReference type="Proteomes" id="UP000465785"/>
    </source>
</evidence>
<dbReference type="Proteomes" id="UP000465785">
    <property type="component" value="Chromosome"/>
</dbReference>
<reference evidence="3 4" key="1">
    <citation type="journal article" date="2019" name="Emerg. Microbes Infect.">
        <title>Comprehensive subspecies identification of 175 nontuberculous mycobacteria species based on 7547 genomic profiles.</title>
        <authorList>
            <person name="Matsumoto Y."/>
            <person name="Kinjo T."/>
            <person name="Motooka D."/>
            <person name="Nabeya D."/>
            <person name="Jung N."/>
            <person name="Uechi K."/>
            <person name="Horii T."/>
            <person name="Iida T."/>
            <person name="Fujita J."/>
            <person name="Nakamura S."/>
        </authorList>
    </citation>
    <scope>NUCLEOTIDE SEQUENCE [LARGE SCALE GENOMIC DNA]</scope>
    <source>
        <strain evidence="3 4">JCM 6399</strain>
    </source>
</reference>
<organism evidence="3 4">
    <name type="scientific">Mycobacterium gallinarum</name>
    <dbReference type="NCBI Taxonomy" id="39689"/>
    <lineage>
        <taxon>Bacteria</taxon>
        <taxon>Bacillati</taxon>
        <taxon>Actinomycetota</taxon>
        <taxon>Actinomycetes</taxon>
        <taxon>Mycobacteriales</taxon>
        <taxon>Mycobacteriaceae</taxon>
        <taxon>Mycobacterium</taxon>
    </lineage>
</organism>
<proteinExistence type="predicted"/>
<dbReference type="Pfam" id="PF12307">
    <property type="entry name" value="DUF3631"/>
    <property type="match status" value="1"/>
</dbReference>
<keyword evidence="4" id="KW-1185">Reference proteome</keyword>
<dbReference type="EMBL" id="AP022601">
    <property type="protein sequence ID" value="BBY91330.1"/>
    <property type="molecule type" value="Genomic_DNA"/>
</dbReference>